<gene>
    <name evidence="3" type="ORF">AsAng_0001760</name>
</gene>
<evidence type="ECO:0000259" key="2">
    <source>
        <dbReference type="Pfam" id="PF09423"/>
    </source>
</evidence>
<dbReference type="EMBL" id="AP026867">
    <property type="protein sequence ID" value="BDS09478.1"/>
    <property type="molecule type" value="Genomic_DNA"/>
</dbReference>
<evidence type="ECO:0000313" key="3">
    <source>
        <dbReference type="EMBL" id="BDS09478.1"/>
    </source>
</evidence>
<dbReference type="InterPro" id="IPR029052">
    <property type="entry name" value="Metallo-depent_PP-like"/>
</dbReference>
<sequence>MIKKLVFFLLLIGNIQLSAQNFDVEIGPIYGHYTDSTSQFWMLVKPHSKENVLLDWVTQFNADLYEYFETYTEATVREVEQSLVVMESYVIVKGQLNLKKKNDHQDISFLIGSCAFPYPFAFWSGKKKEVIFETMTKQDKDFMIWMGDNVYYLFGEWKSKQRMHKKNIKMRFKPKLKDFLESCPQYAVWDDHDFGDNNEGGDYTGKYESLELFKYYWSNPYYGTASTPGVFCHFGHSDADFFMLDSRFHASDSSMLGEEQMKWLQKKLRASKANFKFIISGTQVLPNNPSGEDLGDFGASREELLTFLSEEDIKGVIFLSGDRHYGELMKLERDNQYPLYEMTSSPLTSLVNPGYTKENPIRLPETLVLDLNFGKIHLLGKGKDRRCHLELFDRNGKLFWQHDIFLSELQ</sequence>
<dbReference type="CDD" id="cd07389">
    <property type="entry name" value="MPP_PhoD"/>
    <property type="match status" value="1"/>
</dbReference>
<dbReference type="Pfam" id="PF09423">
    <property type="entry name" value="PhoD"/>
    <property type="match status" value="1"/>
</dbReference>
<dbReference type="InterPro" id="IPR018946">
    <property type="entry name" value="PhoD-like_MPP"/>
</dbReference>
<dbReference type="Gene3D" id="3.60.21.70">
    <property type="entry name" value="PhoD-like phosphatase"/>
    <property type="match status" value="1"/>
</dbReference>
<protein>
    <submittedName>
        <fullName evidence="3">Alkaline phosphatase family protein</fullName>
    </submittedName>
</protein>
<proteinExistence type="predicted"/>
<name>A0A915VK26_9BACT</name>
<keyword evidence="4" id="KW-1185">Reference proteome</keyword>
<dbReference type="PANTHER" id="PTHR33987">
    <property type="entry name" value="CALCINEURIN-LIKE METALLO-PHOSPHOESTERASE SUPERFAMILY PROTEIN"/>
    <property type="match status" value="1"/>
</dbReference>
<accession>A0A915VK26</accession>
<feature type="signal peptide" evidence="1">
    <location>
        <begin position="1"/>
        <end position="19"/>
    </location>
</feature>
<evidence type="ECO:0000256" key="1">
    <source>
        <dbReference type="SAM" id="SignalP"/>
    </source>
</evidence>
<dbReference type="KEGG" id="aup:AsAng_0001760"/>
<dbReference type="SUPFAM" id="SSF56300">
    <property type="entry name" value="Metallo-dependent phosphatases"/>
    <property type="match status" value="1"/>
</dbReference>
<evidence type="ECO:0000313" key="4">
    <source>
        <dbReference type="Proteomes" id="UP001060919"/>
    </source>
</evidence>
<dbReference type="AlphaFoldDB" id="A0A915VK26"/>
<dbReference type="RefSeq" id="WP_264790868.1">
    <property type="nucleotide sequence ID" value="NZ_AP026867.1"/>
</dbReference>
<feature type="chain" id="PRO_5037333257" evidence="1">
    <location>
        <begin position="20"/>
        <end position="410"/>
    </location>
</feature>
<feature type="domain" description="PhoD-like phosphatase metallophosphatase" evidence="2">
    <location>
        <begin position="131"/>
        <end position="357"/>
    </location>
</feature>
<dbReference type="Proteomes" id="UP001060919">
    <property type="component" value="Chromosome"/>
</dbReference>
<keyword evidence="1" id="KW-0732">Signal</keyword>
<organism evidence="3 4">
    <name type="scientific">Aureispira anguillae</name>
    <dbReference type="NCBI Taxonomy" id="2864201"/>
    <lineage>
        <taxon>Bacteria</taxon>
        <taxon>Pseudomonadati</taxon>
        <taxon>Bacteroidota</taxon>
        <taxon>Saprospiria</taxon>
        <taxon>Saprospirales</taxon>
        <taxon>Saprospiraceae</taxon>
        <taxon>Aureispira</taxon>
    </lineage>
</organism>
<reference evidence="3" key="1">
    <citation type="submission" date="2022-09" db="EMBL/GenBank/DDBJ databases">
        <title>Aureispira anguillicida sp. nov., isolated from Leptocephalus of Japanese eel Anguilla japonica.</title>
        <authorList>
            <person name="Yuasa K."/>
            <person name="Mekata T."/>
            <person name="Ikunari K."/>
        </authorList>
    </citation>
    <scope>NUCLEOTIDE SEQUENCE</scope>
    <source>
        <strain evidence="3">EL160426</strain>
    </source>
</reference>
<dbReference type="InterPro" id="IPR038607">
    <property type="entry name" value="PhoD-like_sf"/>
</dbReference>
<dbReference type="PANTHER" id="PTHR33987:SF1">
    <property type="entry name" value="CALCINEURIN-LIKE METALLO-PHOSPHOESTERASE SUPERFAMILY PROTEIN"/>
    <property type="match status" value="1"/>
</dbReference>